<dbReference type="Pfam" id="PF16130">
    <property type="entry name" value="DUF4842"/>
    <property type="match status" value="1"/>
</dbReference>
<dbReference type="PATRIC" id="fig|1121098.3.peg.3123"/>
<dbReference type="eggNOG" id="COG3391">
    <property type="taxonomic scope" value="Bacteria"/>
</dbReference>
<gene>
    <name evidence="2" type="ORF">HMPREF1534_03071</name>
</gene>
<feature type="domain" description="DUF4842" evidence="1">
    <location>
        <begin position="627"/>
        <end position="666"/>
    </location>
</feature>
<accession>U6RDJ8</accession>
<dbReference type="Proteomes" id="UP000017831">
    <property type="component" value="Unassembled WGS sequence"/>
</dbReference>
<dbReference type="OrthoDB" id="1204817at2"/>
<protein>
    <recommendedName>
        <fullName evidence="1">DUF4842 domain-containing protein</fullName>
    </recommendedName>
</protein>
<evidence type="ECO:0000313" key="3">
    <source>
        <dbReference type="Proteomes" id="UP000017831"/>
    </source>
</evidence>
<proteinExistence type="predicted"/>
<reference evidence="2 3" key="1">
    <citation type="submission" date="2013-04" db="EMBL/GenBank/DDBJ databases">
        <title>The Genome Sequence of Bacteroides massiliensis DSM 17679.</title>
        <authorList>
            <consortium name="The Broad Institute Genomics Platform"/>
            <person name="Earl A."/>
            <person name="Ward D."/>
            <person name="Feldgarden M."/>
            <person name="Gevers D."/>
            <person name="Martens E."/>
            <person name="Fenner L."/>
            <person name="Roux V."/>
            <person name="Mallet M.N."/>
            <person name="Raoult D."/>
            <person name="Walker B."/>
            <person name="Young S."/>
            <person name="Zeng Q."/>
            <person name="Gargeya S."/>
            <person name="Fitzgerald M."/>
            <person name="Haas B."/>
            <person name="Abouelleil A."/>
            <person name="Allen A.W."/>
            <person name="Alvarado L."/>
            <person name="Arachchi H.M."/>
            <person name="Berlin A.M."/>
            <person name="Chapman S.B."/>
            <person name="Gainer-Dewar J."/>
            <person name="Goldberg J."/>
            <person name="Griggs A."/>
            <person name="Gujja S."/>
            <person name="Hansen M."/>
            <person name="Howarth C."/>
            <person name="Imamovic A."/>
            <person name="Ireland A."/>
            <person name="Larimer J."/>
            <person name="McCowan C."/>
            <person name="Murphy C."/>
            <person name="Pearson M."/>
            <person name="Poon T.W."/>
            <person name="Priest M."/>
            <person name="Roberts A."/>
            <person name="Saif S."/>
            <person name="Shea T."/>
            <person name="Sisk P."/>
            <person name="Sykes S."/>
            <person name="Wortman J."/>
            <person name="Nusbaum C."/>
            <person name="Birren B."/>
        </authorList>
    </citation>
    <scope>NUCLEOTIDE SEQUENCE [LARGE SCALE GENOMIC DNA]</scope>
    <source>
        <strain evidence="3">B84634 / Timone 84634 / DSM 17679 / JCM 13223</strain>
    </source>
</reference>
<dbReference type="RefSeq" id="WP_005942989.1">
    <property type="nucleotide sequence ID" value="NZ_KB890328.1"/>
</dbReference>
<dbReference type="GeneID" id="60061057"/>
<dbReference type="EMBL" id="AQHY01000036">
    <property type="protein sequence ID" value="EOA53263.1"/>
    <property type="molecule type" value="Genomic_DNA"/>
</dbReference>
<organism evidence="2 3">
    <name type="scientific">Phocaeicola massiliensis B84634 = Timone 84634 = DSM 17679 = JCM 13223</name>
    <dbReference type="NCBI Taxonomy" id="1121098"/>
    <lineage>
        <taxon>Bacteria</taxon>
        <taxon>Pseudomonadati</taxon>
        <taxon>Bacteroidota</taxon>
        <taxon>Bacteroidia</taxon>
        <taxon>Bacteroidales</taxon>
        <taxon>Bacteroidaceae</taxon>
        <taxon>Phocaeicola</taxon>
    </lineage>
</organism>
<dbReference type="InterPro" id="IPR032295">
    <property type="entry name" value="DUF4842"/>
</dbReference>
<evidence type="ECO:0000259" key="1">
    <source>
        <dbReference type="Pfam" id="PF16130"/>
    </source>
</evidence>
<name>U6RDJ8_9BACT</name>
<dbReference type="STRING" id="1121098.HMPREF1534_03071"/>
<comment type="caution">
    <text evidence="2">The sequence shown here is derived from an EMBL/GenBank/DDBJ whole genome shotgun (WGS) entry which is preliminary data.</text>
</comment>
<dbReference type="AlphaFoldDB" id="U6RDJ8"/>
<dbReference type="HOGENOM" id="CLU_020783_0_0_10"/>
<dbReference type="PROSITE" id="PS51257">
    <property type="entry name" value="PROKAR_LIPOPROTEIN"/>
    <property type="match status" value="1"/>
</dbReference>
<evidence type="ECO:0000313" key="2">
    <source>
        <dbReference type="EMBL" id="EOA53263.1"/>
    </source>
</evidence>
<sequence>MKKSIFLLLCISVLFSCTKKEDFFDPHHIDEEAKENFPVKDIDPSQDWNMAAVGTLSVSINQKTGEVYTVKVYTDNPLNSEGNARLLAKKTGVRDGETVLFTFDVPKAIESVYVLFEDKMYNGWVKVADMKVGRPSVSWEEQGSEAGKRSAMARSSWDYKVPDEKNFLKEVPADAKQYPIQWAEMRGGYYMNDGSYELRYGNYTLYIKGNVTITGAYPDGLVVYLLEGSTLDATAAETFNPNTVFYIAQNSTMKLNRISINCSLYNKGKITVAGASNSSGGYIYNDGSFEITGKTTFAMSGKATFVNLQSASLQDVTMTGGSELINEEGTVKANSLDTRSSYIYNRCRMEILSSTYFQNGEGFAFEQDGGSSFETNTLKTNGNIPLRLGSKSVFHVKDNVEYQNGKVDVTGVGSDEKALFWVSGVCIKTPDESITYSGELEVALKGYTGNTNFSDGAQLVKVEQVRLGEPVGCGYNYTTNGGGTNSDATDIPQVYTYVFEDMTREAGDFDFNDVVLKVTVPDESGKATVTLFAAGAAKNLKVGFTDTSNGANSQSDLFGEVHAAMNCDPGTLINTGSGPNGTSVEKEITITGTLKDNGDFYIYEADNANNITIHVASQVTPASTYPPYGLCIPGDWVFPRERNQITALYRYFANWAQNHTIYTRWYEEHMPEFKEKWDTANGEYPYADK</sequence>
<keyword evidence="3" id="KW-1185">Reference proteome</keyword>